<dbReference type="EMBL" id="CM042012">
    <property type="protein sequence ID" value="KAI3752453.1"/>
    <property type="molecule type" value="Genomic_DNA"/>
</dbReference>
<sequence length="89" mass="10189">MQVRTNLETSSQLNTVFMDESNMGFSKTKNQSSSMALLAHPLFHLPSVVTALHPKPGTVMPSVIHIWKRRLFQGWIFNPWLLNQEPTIQ</sequence>
<gene>
    <name evidence="1" type="ORF">L2E82_24486</name>
</gene>
<protein>
    <submittedName>
        <fullName evidence="1">Uncharacterized protein</fullName>
    </submittedName>
</protein>
<evidence type="ECO:0000313" key="1">
    <source>
        <dbReference type="EMBL" id="KAI3752453.1"/>
    </source>
</evidence>
<reference evidence="1 2" key="2">
    <citation type="journal article" date="2022" name="Mol. Ecol. Resour.">
        <title>The genomes of chicory, endive, great burdock and yacon provide insights into Asteraceae paleo-polyploidization history and plant inulin production.</title>
        <authorList>
            <person name="Fan W."/>
            <person name="Wang S."/>
            <person name="Wang H."/>
            <person name="Wang A."/>
            <person name="Jiang F."/>
            <person name="Liu H."/>
            <person name="Zhao H."/>
            <person name="Xu D."/>
            <person name="Zhang Y."/>
        </authorList>
    </citation>
    <scope>NUCLEOTIDE SEQUENCE [LARGE SCALE GENOMIC DNA]</scope>
    <source>
        <strain evidence="2">cv. Punajuju</strain>
        <tissue evidence="1">Leaves</tissue>
    </source>
</reference>
<proteinExistence type="predicted"/>
<name>A0ACB9E0G4_CICIN</name>
<keyword evidence="2" id="KW-1185">Reference proteome</keyword>
<comment type="caution">
    <text evidence="1">The sequence shown here is derived from an EMBL/GenBank/DDBJ whole genome shotgun (WGS) entry which is preliminary data.</text>
</comment>
<evidence type="ECO:0000313" key="2">
    <source>
        <dbReference type="Proteomes" id="UP001055811"/>
    </source>
</evidence>
<dbReference type="Proteomes" id="UP001055811">
    <property type="component" value="Linkage Group LG04"/>
</dbReference>
<reference evidence="2" key="1">
    <citation type="journal article" date="2022" name="Mol. Ecol. Resour.">
        <title>The genomes of chicory, endive, great burdock and yacon provide insights into Asteraceae palaeo-polyploidization history and plant inulin production.</title>
        <authorList>
            <person name="Fan W."/>
            <person name="Wang S."/>
            <person name="Wang H."/>
            <person name="Wang A."/>
            <person name="Jiang F."/>
            <person name="Liu H."/>
            <person name="Zhao H."/>
            <person name="Xu D."/>
            <person name="Zhang Y."/>
        </authorList>
    </citation>
    <scope>NUCLEOTIDE SEQUENCE [LARGE SCALE GENOMIC DNA]</scope>
    <source>
        <strain evidence="2">cv. Punajuju</strain>
    </source>
</reference>
<organism evidence="1 2">
    <name type="scientific">Cichorium intybus</name>
    <name type="common">Chicory</name>
    <dbReference type="NCBI Taxonomy" id="13427"/>
    <lineage>
        <taxon>Eukaryota</taxon>
        <taxon>Viridiplantae</taxon>
        <taxon>Streptophyta</taxon>
        <taxon>Embryophyta</taxon>
        <taxon>Tracheophyta</taxon>
        <taxon>Spermatophyta</taxon>
        <taxon>Magnoliopsida</taxon>
        <taxon>eudicotyledons</taxon>
        <taxon>Gunneridae</taxon>
        <taxon>Pentapetalae</taxon>
        <taxon>asterids</taxon>
        <taxon>campanulids</taxon>
        <taxon>Asterales</taxon>
        <taxon>Asteraceae</taxon>
        <taxon>Cichorioideae</taxon>
        <taxon>Cichorieae</taxon>
        <taxon>Cichoriinae</taxon>
        <taxon>Cichorium</taxon>
    </lineage>
</organism>
<accession>A0ACB9E0G4</accession>